<proteinExistence type="predicted"/>
<dbReference type="InterPro" id="IPR029028">
    <property type="entry name" value="Alpha/beta_knot_MTases"/>
</dbReference>
<dbReference type="PANTHER" id="PTHR43191">
    <property type="entry name" value="RRNA METHYLTRANSFERASE 3"/>
    <property type="match status" value="1"/>
</dbReference>
<dbReference type="InterPro" id="IPR051259">
    <property type="entry name" value="rRNA_Methyltransferase"/>
</dbReference>
<evidence type="ECO:0000313" key="5">
    <source>
        <dbReference type="EMBL" id="ABK52932.1"/>
    </source>
</evidence>
<evidence type="ECO:0000256" key="1">
    <source>
        <dbReference type="ARBA" id="ARBA00022603"/>
    </source>
</evidence>
<dbReference type="AlphaFoldDB" id="A0LU22"/>
<keyword evidence="6" id="KW-1185">Reference proteome</keyword>
<protein>
    <submittedName>
        <fullName evidence="5">tRNA/rRNA methyltransferase (SpoU)</fullName>
    </submittedName>
</protein>
<dbReference type="InterPro" id="IPR001537">
    <property type="entry name" value="SpoU_MeTrfase"/>
</dbReference>
<dbReference type="KEGG" id="ace:Acel_1160"/>
<keyword evidence="1 5" id="KW-0489">Methyltransferase</keyword>
<dbReference type="CDD" id="cd18095">
    <property type="entry name" value="SpoU-like_rRNA-MTase"/>
    <property type="match status" value="1"/>
</dbReference>
<keyword evidence="2 5" id="KW-0808">Transferase</keyword>
<dbReference type="InParanoid" id="A0LU22"/>
<organism evidence="5 6">
    <name type="scientific">Acidothermus cellulolyticus (strain ATCC 43068 / DSM 8971 / 11B)</name>
    <dbReference type="NCBI Taxonomy" id="351607"/>
    <lineage>
        <taxon>Bacteria</taxon>
        <taxon>Bacillati</taxon>
        <taxon>Actinomycetota</taxon>
        <taxon>Actinomycetes</taxon>
        <taxon>Acidothermales</taxon>
        <taxon>Acidothermaceae</taxon>
        <taxon>Acidothermus</taxon>
    </lineage>
</organism>
<dbReference type="eggNOG" id="COG0566">
    <property type="taxonomic scope" value="Bacteria"/>
</dbReference>
<evidence type="ECO:0000313" key="6">
    <source>
        <dbReference type="Proteomes" id="UP000008221"/>
    </source>
</evidence>
<dbReference type="EMBL" id="CP000481">
    <property type="protein sequence ID" value="ABK52932.1"/>
    <property type="molecule type" value="Genomic_DNA"/>
</dbReference>
<dbReference type="InterPro" id="IPR029026">
    <property type="entry name" value="tRNA_m1G_MTases_N"/>
</dbReference>
<dbReference type="Gene3D" id="3.40.1280.10">
    <property type="match status" value="1"/>
</dbReference>
<dbReference type="Pfam" id="PF00588">
    <property type="entry name" value="SpoU_methylase"/>
    <property type="match status" value="1"/>
</dbReference>
<dbReference type="GO" id="GO:0006396">
    <property type="term" value="P:RNA processing"/>
    <property type="evidence" value="ECO:0007669"/>
    <property type="project" value="InterPro"/>
</dbReference>
<sequence length="304" mass="32816">MDADPSLLQRPHRLDPAPARPGPVVRHHAGVAEVVPIYDPQDPRLADYRALTDVELRKRVEPAHGIFIAESALVIQRALAAGYRMISAFVSDRWLDELADQLSSVEAPVYVGAPEVLQSVTGFHVHRGALAAFARRPLSSVEEILRTSRRIVVLEDVNNHTNLGAVFRCAAALGMDGVLLSPRCADPLYRRSVRVSMGAVFAIPYARFDTWPDELTGVSAAQFRLLALTPDPAATDIRTLRVAAGERIALMLGAEGPGLSKQALDRAELRVRIPMHAGVDSLNVAAAAAIACFVVGEPAPPRLD</sequence>
<evidence type="ECO:0000256" key="2">
    <source>
        <dbReference type="ARBA" id="ARBA00022679"/>
    </source>
</evidence>
<gene>
    <name evidence="5" type="ordered locus">Acel_1160</name>
</gene>
<dbReference type="InterPro" id="IPR029064">
    <property type="entry name" value="Ribosomal_eL30-like_sf"/>
</dbReference>
<dbReference type="PANTHER" id="PTHR43191:SF12">
    <property type="entry name" value="RRNA METHYLASE"/>
    <property type="match status" value="1"/>
</dbReference>
<evidence type="ECO:0000259" key="4">
    <source>
        <dbReference type="Pfam" id="PF00588"/>
    </source>
</evidence>
<accession>A0LU22</accession>
<dbReference type="GO" id="GO:0008173">
    <property type="term" value="F:RNA methyltransferase activity"/>
    <property type="evidence" value="ECO:0007669"/>
    <property type="project" value="InterPro"/>
</dbReference>
<feature type="domain" description="tRNA/rRNA methyltransferase SpoU type" evidence="4">
    <location>
        <begin position="151"/>
        <end position="293"/>
    </location>
</feature>
<feature type="region of interest" description="Disordered" evidence="3">
    <location>
        <begin position="1"/>
        <end position="22"/>
    </location>
</feature>
<dbReference type="SUPFAM" id="SSF75217">
    <property type="entry name" value="alpha/beta knot"/>
    <property type="match status" value="1"/>
</dbReference>
<dbReference type="GO" id="GO:0003723">
    <property type="term" value="F:RNA binding"/>
    <property type="evidence" value="ECO:0007669"/>
    <property type="project" value="InterPro"/>
</dbReference>
<name>A0LU22_ACIC1</name>
<reference evidence="5 6" key="1">
    <citation type="journal article" date="2009" name="Genome Res.">
        <title>Complete genome of the cellulolytic thermophile Acidothermus cellulolyticus 11B provides insights into its ecophysiological and evolutionary adaptations.</title>
        <authorList>
            <person name="Barabote R.D."/>
            <person name="Xie G."/>
            <person name="Leu D.H."/>
            <person name="Normand P."/>
            <person name="Necsulea A."/>
            <person name="Daubin V."/>
            <person name="Medigue C."/>
            <person name="Adney W.S."/>
            <person name="Xu X.C."/>
            <person name="Lapidus A."/>
            <person name="Parales R.E."/>
            <person name="Detter C."/>
            <person name="Pujic P."/>
            <person name="Bruce D."/>
            <person name="Lavire C."/>
            <person name="Challacombe J.F."/>
            <person name="Brettin T.S."/>
            <person name="Berry A.M."/>
        </authorList>
    </citation>
    <scope>NUCLEOTIDE SEQUENCE [LARGE SCALE GENOMIC DNA]</scope>
    <source>
        <strain evidence="6">ATCC 43068 / DSM 8971 / 11B</strain>
    </source>
</reference>
<dbReference type="GO" id="GO:0032259">
    <property type="term" value="P:methylation"/>
    <property type="evidence" value="ECO:0007669"/>
    <property type="project" value="UniProtKB-KW"/>
</dbReference>
<dbReference type="SUPFAM" id="SSF55315">
    <property type="entry name" value="L30e-like"/>
    <property type="match status" value="1"/>
</dbReference>
<dbReference type="Gene3D" id="3.30.1330.30">
    <property type="match status" value="1"/>
</dbReference>
<dbReference type="Proteomes" id="UP000008221">
    <property type="component" value="Chromosome"/>
</dbReference>
<evidence type="ECO:0000256" key="3">
    <source>
        <dbReference type="SAM" id="MobiDB-lite"/>
    </source>
</evidence>
<dbReference type="STRING" id="351607.Acel_1160"/>
<dbReference type="HOGENOM" id="CLU_021322_3_3_11"/>